<organism evidence="1 2">
    <name type="scientific">Actinokineospora bangkokensis</name>
    <dbReference type="NCBI Taxonomy" id="1193682"/>
    <lineage>
        <taxon>Bacteria</taxon>
        <taxon>Bacillati</taxon>
        <taxon>Actinomycetota</taxon>
        <taxon>Actinomycetes</taxon>
        <taxon>Pseudonocardiales</taxon>
        <taxon>Pseudonocardiaceae</taxon>
        <taxon>Actinokineospora</taxon>
    </lineage>
</organism>
<dbReference type="OrthoDB" id="8417725at2"/>
<comment type="caution">
    <text evidence="1">The sequence shown here is derived from an EMBL/GenBank/DDBJ whole genome shotgun (WGS) entry which is preliminary data.</text>
</comment>
<protein>
    <submittedName>
        <fullName evidence="1">ATPase</fullName>
    </submittedName>
</protein>
<dbReference type="CDD" id="cd07814">
    <property type="entry name" value="SRPBCC_CalC_Aha1-like"/>
    <property type="match status" value="1"/>
</dbReference>
<dbReference type="Proteomes" id="UP000186040">
    <property type="component" value="Unassembled WGS sequence"/>
</dbReference>
<dbReference type="Gene3D" id="3.30.530.20">
    <property type="match status" value="1"/>
</dbReference>
<gene>
    <name evidence="1" type="ORF">BJP25_26775</name>
</gene>
<accession>A0A1Q9LGZ1</accession>
<dbReference type="EMBL" id="MKQR01000025">
    <property type="protein sequence ID" value="OLR91275.1"/>
    <property type="molecule type" value="Genomic_DNA"/>
</dbReference>
<evidence type="ECO:0000313" key="2">
    <source>
        <dbReference type="Proteomes" id="UP000186040"/>
    </source>
</evidence>
<dbReference type="STRING" id="1193682.BJP25_26775"/>
<keyword evidence="2" id="KW-1185">Reference proteome</keyword>
<name>A0A1Q9LGZ1_9PSEU</name>
<reference evidence="1 2" key="1">
    <citation type="submission" date="2016-10" db="EMBL/GenBank/DDBJ databases">
        <title>The Draft Genome Sequence of Actinokineospora bangkokensis 44EHWT reveals the biosynthetic pathway of antifungal compounds Thailandins with unusual extender unit butylmalonyl-CoA.</title>
        <authorList>
            <person name="Greule A."/>
            <person name="Intra B."/>
            <person name="Flemming S."/>
            <person name="Rommel M.G."/>
            <person name="Panbangred W."/>
            <person name="Bechthold A."/>
        </authorList>
    </citation>
    <scope>NUCLEOTIDE SEQUENCE [LARGE SCALE GENOMIC DNA]</scope>
    <source>
        <strain evidence="1 2">44EHW</strain>
    </source>
</reference>
<dbReference type="RefSeq" id="WP_075976932.1">
    <property type="nucleotide sequence ID" value="NZ_MKQR01000025.1"/>
</dbReference>
<evidence type="ECO:0000313" key="1">
    <source>
        <dbReference type="EMBL" id="OLR91275.1"/>
    </source>
</evidence>
<dbReference type="AlphaFoldDB" id="A0A1Q9LGZ1"/>
<proteinExistence type="predicted"/>
<sequence length="239" mass="25919">MTGKQFRIEREIVVDATPEDVFAAVTDGLAGWLFPVTVPPADGTPDESGARAVAWEPGKHLHTVVGDPEEGWFNSLEHIIEARDGGTTVVRYVHSGVFTDDWDSQFDGASKHTDFYLHSLGQYLQHFAGRPVTYVDAPGTEASQHPGGVDELRAALGLTADTAVGDRVELDIPGLPTITGEVDYLHGQFTGIRTADSLLRFYGREPWGMPVAAAHHVFAEVDGEAVAKAWNAWLDGIWA</sequence>
<dbReference type="SUPFAM" id="SSF55961">
    <property type="entry name" value="Bet v1-like"/>
    <property type="match status" value="1"/>
</dbReference>
<dbReference type="InterPro" id="IPR023393">
    <property type="entry name" value="START-like_dom_sf"/>
</dbReference>